<evidence type="ECO:0000313" key="1">
    <source>
        <dbReference type="EMBL" id="KKL95195.1"/>
    </source>
</evidence>
<proteinExistence type="predicted"/>
<gene>
    <name evidence="1" type="ORF">LCGC14_1857070</name>
</gene>
<accession>A0A0F9IN26</accession>
<reference evidence="1" key="1">
    <citation type="journal article" date="2015" name="Nature">
        <title>Complex archaea that bridge the gap between prokaryotes and eukaryotes.</title>
        <authorList>
            <person name="Spang A."/>
            <person name="Saw J.H."/>
            <person name="Jorgensen S.L."/>
            <person name="Zaremba-Niedzwiedzka K."/>
            <person name="Martijn J."/>
            <person name="Lind A.E."/>
            <person name="van Eijk R."/>
            <person name="Schleper C."/>
            <person name="Guy L."/>
            <person name="Ettema T.J."/>
        </authorList>
    </citation>
    <scope>NUCLEOTIDE SEQUENCE</scope>
</reference>
<sequence length="487" mass="56540">MRTLTTISSYQRGSYPFPKDEIDPKEKNAEWSQKWCEAMYAAWVTDRSGIPYSQLEELWTLRRYGAGNQDISKYQKIMLDDSGDSQDSEGYLNVNWEIFSVAPKFKYVVVGMFEQQDHNIVATAVDPSSSKLKEDAKFMKWFRSQFKDKLQQIEAGMGDIQNKSEYLPGSVEELDLYTQMGGFKLAKEMKIEEGLNYTFHISDWAETKRKIINDFLDINKAAVKDYVDPYTRKVKTRYVDSAALIVQFSRHWDHRNAEYAGELIKETISNIRKNTDIPEDELLNLAQFYNGRNSNNTLTSWTQDDLRFKSGGWKYDNFLIDVMDAEWFSVNSKYYSKRTNERGDTHTYEEKWGKNVNNKKKTTDIKNFKVVYRCKWIVGTDRVYDYGLQYDVPRPGKKEVELSFSFYQLPGRSLVSLMVQNLDSLQLTWLKLQNALAMSANAGIAVEYTAISNMKLGGNKLEPLELLTIRRDTGDLIYKSTTHRGVM</sequence>
<name>A0A0F9IN26_9ZZZZ</name>
<comment type="caution">
    <text evidence="1">The sequence shown here is derived from an EMBL/GenBank/DDBJ whole genome shotgun (WGS) entry which is preliminary data.</text>
</comment>
<protein>
    <submittedName>
        <fullName evidence="1">Uncharacterized protein</fullName>
    </submittedName>
</protein>
<dbReference type="AlphaFoldDB" id="A0A0F9IN26"/>
<feature type="non-terminal residue" evidence="1">
    <location>
        <position position="487"/>
    </location>
</feature>
<organism evidence="1">
    <name type="scientific">marine sediment metagenome</name>
    <dbReference type="NCBI Taxonomy" id="412755"/>
    <lineage>
        <taxon>unclassified sequences</taxon>
        <taxon>metagenomes</taxon>
        <taxon>ecological metagenomes</taxon>
    </lineage>
</organism>
<dbReference type="EMBL" id="LAZR01018737">
    <property type="protein sequence ID" value="KKL95195.1"/>
    <property type="molecule type" value="Genomic_DNA"/>
</dbReference>